<evidence type="ECO:0000256" key="3">
    <source>
        <dbReference type="ARBA" id="ARBA00004370"/>
    </source>
</evidence>
<dbReference type="Pfam" id="PF00732">
    <property type="entry name" value="GMC_oxred_N"/>
    <property type="match status" value="1"/>
</dbReference>
<dbReference type="Proteomes" id="UP001497516">
    <property type="component" value="Chromosome 1"/>
</dbReference>
<dbReference type="EC" id="1.1.3.20" evidence="5 12"/>
<dbReference type="Pfam" id="PF05199">
    <property type="entry name" value="GMC_oxred_C"/>
    <property type="match status" value="1"/>
</dbReference>
<evidence type="ECO:0000256" key="2">
    <source>
        <dbReference type="ARBA" id="ARBA00003842"/>
    </source>
</evidence>
<feature type="active site" description="Proton acceptor" evidence="13">
    <location>
        <position position="684"/>
    </location>
</feature>
<dbReference type="PIRSF" id="PIRSF028937">
    <property type="entry name" value="Lg_Ch_AO"/>
    <property type="match status" value="1"/>
</dbReference>
<keyword evidence="10 12" id="KW-0560">Oxidoreductase</keyword>
<comment type="similarity">
    <text evidence="4 12">Belongs to the GMC oxidoreductase family.</text>
</comment>
<keyword evidence="11 12" id="KW-0472">Membrane</keyword>
<evidence type="ECO:0000259" key="16">
    <source>
        <dbReference type="Pfam" id="PF05199"/>
    </source>
</evidence>
<evidence type="ECO:0000256" key="4">
    <source>
        <dbReference type="ARBA" id="ARBA00010790"/>
    </source>
</evidence>
<dbReference type="Gene3D" id="3.50.50.60">
    <property type="entry name" value="FAD/NAD(P)-binding domain"/>
    <property type="match status" value="2"/>
</dbReference>
<comment type="subcellular location">
    <subcellularLocation>
        <location evidence="3 12">Membrane</location>
    </subcellularLocation>
</comment>
<evidence type="ECO:0000256" key="6">
    <source>
        <dbReference type="ARBA" id="ARBA00022630"/>
    </source>
</evidence>
<name>A0AAV2CM97_9ROSI</name>
<keyword evidence="9" id="KW-1133">Transmembrane helix</keyword>
<evidence type="ECO:0000313" key="18">
    <source>
        <dbReference type="Proteomes" id="UP001497516"/>
    </source>
</evidence>
<accession>A0AAV2CM97</accession>
<dbReference type="InterPro" id="IPR007867">
    <property type="entry name" value="GMC_OxRtase_C"/>
</dbReference>
<keyword evidence="18" id="KW-1185">Reference proteome</keyword>
<proteinExistence type="inferred from homology"/>
<dbReference type="InterPro" id="IPR036188">
    <property type="entry name" value="FAD/NAD-bd_sf"/>
</dbReference>
<feature type="binding site" evidence="14">
    <location>
        <begin position="231"/>
        <end position="246"/>
    </location>
    <ligand>
        <name>FAD</name>
        <dbReference type="ChEBI" id="CHEBI:57692"/>
    </ligand>
</feature>
<dbReference type="AlphaFoldDB" id="A0AAV2CM97"/>
<dbReference type="Pfam" id="PF13450">
    <property type="entry name" value="NAD_binding_8"/>
    <property type="match status" value="1"/>
</dbReference>
<evidence type="ECO:0000313" key="17">
    <source>
        <dbReference type="EMBL" id="CAL1357062.1"/>
    </source>
</evidence>
<reference evidence="17 18" key="1">
    <citation type="submission" date="2024-04" db="EMBL/GenBank/DDBJ databases">
        <authorList>
            <person name="Fracassetti M."/>
        </authorList>
    </citation>
    <scope>NUCLEOTIDE SEQUENCE [LARGE SCALE GENOMIC DNA]</scope>
</reference>
<evidence type="ECO:0000256" key="10">
    <source>
        <dbReference type="ARBA" id="ARBA00023002"/>
    </source>
</evidence>
<keyword evidence="6" id="KW-0285">Flavoprotein</keyword>
<evidence type="ECO:0000256" key="8">
    <source>
        <dbReference type="ARBA" id="ARBA00022827"/>
    </source>
</evidence>
<keyword evidence="8 14" id="KW-0274">FAD</keyword>
<evidence type="ECO:0000256" key="11">
    <source>
        <dbReference type="ARBA" id="ARBA00023136"/>
    </source>
</evidence>
<dbReference type="InterPro" id="IPR012400">
    <property type="entry name" value="Long_Oxdase"/>
</dbReference>
<evidence type="ECO:0000256" key="1">
    <source>
        <dbReference type="ARBA" id="ARBA00000920"/>
    </source>
</evidence>
<dbReference type="SUPFAM" id="SSF51905">
    <property type="entry name" value="FAD/NAD(P)-binding domain"/>
    <property type="match status" value="1"/>
</dbReference>
<evidence type="ECO:0000256" key="14">
    <source>
        <dbReference type="PIRSR" id="PIRSR028937-2"/>
    </source>
</evidence>
<evidence type="ECO:0000256" key="7">
    <source>
        <dbReference type="ARBA" id="ARBA00022692"/>
    </source>
</evidence>
<comment type="function">
    <text evidence="2 12">Long-chain fatty alcohol oxidase involved in the omega-oxidation pathway of lipid degradation.</text>
</comment>
<dbReference type="GO" id="GO:0050660">
    <property type="term" value="F:flavin adenine dinucleotide binding"/>
    <property type="evidence" value="ECO:0007669"/>
    <property type="project" value="InterPro"/>
</dbReference>
<dbReference type="GO" id="GO:0046577">
    <property type="term" value="F:long-chain-alcohol oxidase activity"/>
    <property type="evidence" value="ECO:0007669"/>
    <property type="project" value="UniProtKB-EC"/>
</dbReference>
<feature type="domain" description="Glucose-methanol-choline oxidoreductase C-terminal" evidence="16">
    <location>
        <begin position="607"/>
        <end position="736"/>
    </location>
</feature>
<gene>
    <name evidence="17" type="ORF">LTRI10_LOCUS4721</name>
</gene>
<dbReference type="PANTHER" id="PTHR46056:SF12">
    <property type="entry name" value="LONG-CHAIN-ALCOHOL OXIDASE"/>
    <property type="match status" value="1"/>
</dbReference>
<evidence type="ECO:0000256" key="13">
    <source>
        <dbReference type="PIRSR" id="PIRSR028937-1"/>
    </source>
</evidence>
<dbReference type="EMBL" id="OZ034813">
    <property type="protein sequence ID" value="CAL1357062.1"/>
    <property type="molecule type" value="Genomic_DNA"/>
</dbReference>
<sequence length="755" mass="81253">MTSSSYSHGLSSGQIRSLSAICEAFIPPLTPPDQSQEVPVDRQQALVSFYGASGSHPPIPDEVADLIVRRGMPEAVLVLKLVLKLLSSRLGTLLLCGFCCLSRKWPFVHNFSEIPLQQREQLLQKWSGETRQLLIPLRVVFATIKIFSLFVFFSRIDDETQKNPAWEAIGYQVDTRKTTHIKQKGGERRPLEKGIVETIHETDDSTLVQSLIQKGLEVSEDEQHNTVRIKCDAVIVGSGCGGGVAAAVLASSGMKVVVLEKGNYFAAEDYSSLEAPSLEELYECGGKLATTDGQTMIFAGSTVGGGSAVNWSACIKTPDCVLREWSVDDKLPLFGSSIYQNAVDAVWKRLGVTDGCKREGFQNKILRKGCENLGLKVESVSRNSSEDHYCGSCCYGCRIGDKKGTDTTWLVDAVENNGAVVISGCKAEQFVFSNDGGGGKNKNKKKRCSGVTARCLNSKLEKKKLEIEARVTVSAAGSLLTPPLMIASGLKNPNIGENLHLHPVVMAWGYFPPSSNSNLDLDLEDEKSYEGGIITSIHRVADSSPSGEVVAIIECPAAGPASYAASSPWTSGRDAKDKMVKYSRTALLFALVRDRGSGEVKREGRISHRLDRVDKENLRTGLRRALRILAAAGAAEVGTFRSDGQKISCGEGEEEITEAFLDGVEVGGGLQSGDGNWTTFFSAHQMGSCRMGATAEDGGVDESGESWEAKGLFVCDASVLPSAIGVNPMITIQSTAYCIASKIAESYSIPSGDET</sequence>
<dbReference type="InterPro" id="IPR000172">
    <property type="entry name" value="GMC_OxRdtase_N"/>
</dbReference>
<protein>
    <recommendedName>
        <fullName evidence="5 12">Long-chain-alcohol oxidase</fullName>
        <ecNumber evidence="5 12">1.1.3.20</ecNumber>
    </recommendedName>
</protein>
<organism evidence="17 18">
    <name type="scientific">Linum trigynum</name>
    <dbReference type="NCBI Taxonomy" id="586398"/>
    <lineage>
        <taxon>Eukaryota</taxon>
        <taxon>Viridiplantae</taxon>
        <taxon>Streptophyta</taxon>
        <taxon>Embryophyta</taxon>
        <taxon>Tracheophyta</taxon>
        <taxon>Spermatophyta</taxon>
        <taxon>Magnoliopsida</taxon>
        <taxon>eudicotyledons</taxon>
        <taxon>Gunneridae</taxon>
        <taxon>Pentapetalae</taxon>
        <taxon>rosids</taxon>
        <taxon>fabids</taxon>
        <taxon>Malpighiales</taxon>
        <taxon>Linaceae</taxon>
        <taxon>Linum</taxon>
    </lineage>
</organism>
<evidence type="ECO:0000256" key="12">
    <source>
        <dbReference type="PIRNR" id="PIRNR028937"/>
    </source>
</evidence>
<evidence type="ECO:0000256" key="5">
    <source>
        <dbReference type="ARBA" id="ARBA00013125"/>
    </source>
</evidence>
<evidence type="ECO:0000256" key="9">
    <source>
        <dbReference type="ARBA" id="ARBA00022989"/>
    </source>
</evidence>
<keyword evidence="7" id="KW-0812">Transmembrane</keyword>
<evidence type="ECO:0000259" key="15">
    <source>
        <dbReference type="Pfam" id="PF00732"/>
    </source>
</evidence>
<dbReference type="GO" id="GO:0016020">
    <property type="term" value="C:membrane"/>
    <property type="evidence" value="ECO:0007669"/>
    <property type="project" value="UniProtKB-SubCell"/>
</dbReference>
<dbReference type="PANTHER" id="PTHR46056">
    <property type="entry name" value="LONG-CHAIN-ALCOHOL OXIDASE"/>
    <property type="match status" value="1"/>
</dbReference>
<feature type="domain" description="Glucose-methanol-choline oxidoreductase N-terminal" evidence="15">
    <location>
        <begin position="279"/>
        <end position="504"/>
    </location>
</feature>
<comment type="catalytic activity">
    <reaction evidence="1 12">
        <text>a long-chain primary fatty alcohol + O2 = a long-chain fatty aldehyde + H2O2</text>
        <dbReference type="Rhea" id="RHEA:22756"/>
        <dbReference type="ChEBI" id="CHEBI:15379"/>
        <dbReference type="ChEBI" id="CHEBI:16240"/>
        <dbReference type="ChEBI" id="CHEBI:17176"/>
        <dbReference type="ChEBI" id="CHEBI:77396"/>
        <dbReference type="EC" id="1.1.3.20"/>
    </reaction>
</comment>